<feature type="region of interest" description="Disordered" evidence="1">
    <location>
        <begin position="503"/>
        <end position="531"/>
    </location>
</feature>
<reference evidence="2 3" key="1">
    <citation type="submission" date="2024-01" db="EMBL/GenBank/DDBJ databases">
        <title>The complete chloroplast genome sequence of Lithospermum erythrorhizon: insights into the phylogenetic relationship among Boraginaceae species and the maternal lineages of purple gromwells.</title>
        <authorList>
            <person name="Okada T."/>
            <person name="Watanabe K."/>
        </authorList>
    </citation>
    <scope>NUCLEOTIDE SEQUENCE [LARGE SCALE GENOMIC DNA]</scope>
</reference>
<dbReference type="Proteomes" id="UP001454036">
    <property type="component" value="Unassembled WGS sequence"/>
</dbReference>
<accession>A0AAV3PIF2</accession>
<feature type="region of interest" description="Disordered" evidence="1">
    <location>
        <begin position="1"/>
        <end position="22"/>
    </location>
</feature>
<evidence type="ECO:0000313" key="2">
    <source>
        <dbReference type="EMBL" id="GAA0151469.1"/>
    </source>
</evidence>
<proteinExistence type="predicted"/>
<dbReference type="InterPro" id="IPR040256">
    <property type="entry name" value="At4g02000-like"/>
</dbReference>
<evidence type="ECO:0000256" key="1">
    <source>
        <dbReference type="SAM" id="MobiDB-lite"/>
    </source>
</evidence>
<gene>
    <name evidence="2" type="ORF">LIER_10182</name>
</gene>
<evidence type="ECO:0008006" key="4">
    <source>
        <dbReference type="Google" id="ProtNLM"/>
    </source>
</evidence>
<name>A0AAV3PIF2_LITER</name>
<organism evidence="2 3">
    <name type="scientific">Lithospermum erythrorhizon</name>
    <name type="common">Purple gromwell</name>
    <name type="synonym">Lithospermum officinale var. erythrorhizon</name>
    <dbReference type="NCBI Taxonomy" id="34254"/>
    <lineage>
        <taxon>Eukaryota</taxon>
        <taxon>Viridiplantae</taxon>
        <taxon>Streptophyta</taxon>
        <taxon>Embryophyta</taxon>
        <taxon>Tracheophyta</taxon>
        <taxon>Spermatophyta</taxon>
        <taxon>Magnoliopsida</taxon>
        <taxon>eudicotyledons</taxon>
        <taxon>Gunneridae</taxon>
        <taxon>Pentapetalae</taxon>
        <taxon>asterids</taxon>
        <taxon>lamiids</taxon>
        <taxon>Boraginales</taxon>
        <taxon>Boraginaceae</taxon>
        <taxon>Boraginoideae</taxon>
        <taxon>Lithospermeae</taxon>
        <taxon>Lithospermum</taxon>
    </lineage>
</organism>
<dbReference type="PANTHER" id="PTHR31286">
    <property type="entry name" value="GLYCINE-RICH CELL WALL STRUCTURAL PROTEIN 1.8-LIKE"/>
    <property type="match status" value="1"/>
</dbReference>
<dbReference type="EMBL" id="BAABME010001792">
    <property type="protein sequence ID" value="GAA0151469.1"/>
    <property type="molecule type" value="Genomic_DNA"/>
</dbReference>
<keyword evidence="3" id="KW-1185">Reference proteome</keyword>
<comment type="caution">
    <text evidence="2">The sequence shown here is derived from an EMBL/GenBank/DDBJ whole genome shotgun (WGS) entry which is preliminary data.</text>
</comment>
<sequence length="531" mass="58620">MADGEAAVKTPPQEGGAQPPPYSFGEVLSPTPLFSQVLQGSPKPTVQVFDSGSLPFKPISMHQGKHSVLFKTSEKQSLLANMKYVLVGKLSHGRPPLSIIKQFFVGLKLKGQYNVSLLYHKHIFIELALKPLHIDPYNMSHINLNYARICVELNLTTPLVDSIWITFEDDASSTILEGFWVKIFYDVVPHYCTGCSHIGHDVVVCKRLKEGVLNAYIAQKGGEARIADKVFDQLRQPGYSVKSGVQSAVPYGNRLGRKEMVSKVDQQAGALPREEVSSNSVIALVASPDQEQVTRSNVEQYRVPATDEKHSNAEPMEEVDADGILVQFAAVTADLQMEKLIAFEPTLKLSDNHNNEMQPFGSPKVTQVTAMEGNKGEPHGTFAEVQFDMHNDSQQQGVGNETTSTPLVDIEKISCKENKSLILVLDNNASKMESKVKVFLKYVDDLKMKIDNADSTTIARIASSPSTKAFLKNQVKHHTFSPLPMADLVEQVDNQDSYYEHSKNVEGVGDKLKDKGRIPTRGQGLPFDDNG</sequence>
<dbReference type="AlphaFoldDB" id="A0AAV3PIF2"/>
<feature type="compositionally biased region" description="Basic and acidic residues" evidence="1">
    <location>
        <begin position="503"/>
        <end position="517"/>
    </location>
</feature>
<protein>
    <recommendedName>
        <fullName evidence="4">DUF4283 domain-containing protein</fullName>
    </recommendedName>
</protein>
<dbReference type="PANTHER" id="PTHR31286:SF180">
    <property type="entry name" value="OS10G0362600 PROTEIN"/>
    <property type="match status" value="1"/>
</dbReference>
<evidence type="ECO:0000313" key="3">
    <source>
        <dbReference type="Proteomes" id="UP001454036"/>
    </source>
</evidence>